<dbReference type="EMBL" id="ML976359">
    <property type="protein sequence ID" value="KAF1934844.1"/>
    <property type="molecule type" value="Genomic_DNA"/>
</dbReference>
<accession>A0A6A5S5T1</accession>
<name>A0A6A5S5T1_9PLEO</name>
<organism evidence="2 3">
    <name type="scientific">Clathrospora elynae</name>
    <dbReference type="NCBI Taxonomy" id="706981"/>
    <lineage>
        <taxon>Eukaryota</taxon>
        <taxon>Fungi</taxon>
        <taxon>Dikarya</taxon>
        <taxon>Ascomycota</taxon>
        <taxon>Pezizomycotina</taxon>
        <taxon>Dothideomycetes</taxon>
        <taxon>Pleosporomycetidae</taxon>
        <taxon>Pleosporales</taxon>
        <taxon>Diademaceae</taxon>
        <taxon>Clathrospora</taxon>
    </lineage>
</organism>
<feature type="non-terminal residue" evidence="2">
    <location>
        <position position="1"/>
    </location>
</feature>
<gene>
    <name evidence="2" type="ORF">EJ02DRAFT_299677</name>
</gene>
<sequence length="232" mass="25228">LRQGANLSIDHMCNKLNDKARCDNPIKSAAFAVNQSAGNNNHTDGHSCGGCNPRRRGRVGRGGRGGSSCGNDNKRSTLRDYCIHCKHTHIGAGKNCWFTFPHKATNEWRAKNADKIKTKTSTGTANIAIVTHPEPGIATVFDRFSFAAVQLSAEVLSQAGCSNYKKRFILNTGSSDHICNDYSKFISFSNNPDFHAFINTGAGPITATRKGTIEITILTSNSSLHRIQFTNV</sequence>
<reference evidence="2" key="1">
    <citation type="journal article" date="2020" name="Stud. Mycol.">
        <title>101 Dothideomycetes genomes: a test case for predicting lifestyles and emergence of pathogens.</title>
        <authorList>
            <person name="Haridas S."/>
            <person name="Albert R."/>
            <person name="Binder M."/>
            <person name="Bloem J."/>
            <person name="Labutti K."/>
            <person name="Salamov A."/>
            <person name="Andreopoulos B."/>
            <person name="Baker S."/>
            <person name="Barry K."/>
            <person name="Bills G."/>
            <person name="Bluhm B."/>
            <person name="Cannon C."/>
            <person name="Castanera R."/>
            <person name="Culley D."/>
            <person name="Daum C."/>
            <person name="Ezra D."/>
            <person name="Gonzalez J."/>
            <person name="Henrissat B."/>
            <person name="Kuo A."/>
            <person name="Liang C."/>
            <person name="Lipzen A."/>
            <person name="Lutzoni F."/>
            <person name="Magnuson J."/>
            <person name="Mondo S."/>
            <person name="Nolan M."/>
            <person name="Ohm R."/>
            <person name="Pangilinan J."/>
            <person name="Park H.-J."/>
            <person name="Ramirez L."/>
            <person name="Alfaro M."/>
            <person name="Sun H."/>
            <person name="Tritt A."/>
            <person name="Yoshinaga Y."/>
            <person name="Zwiers L.-H."/>
            <person name="Turgeon B."/>
            <person name="Goodwin S."/>
            <person name="Spatafora J."/>
            <person name="Crous P."/>
            <person name="Grigoriev I."/>
        </authorList>
    </citation>
    <scope>NUCLEOTIDE SEQUENCE</scope>
    <source>
        <strain evidence="2">CBS 161.51</strain>
    </source>
</reference>
<feature type="non-terminal residue" evidence="2">
    <location>
        <position position="232"/>
    </location>
</feature>
<proteinExistence type="predicted"/>
<evidence type="ECO:0000313" key="3">
    <source>
        <dbReference type="Proteomes" id="UP000800038"/>
    </source>
</evidence>
<dbReference type="AlphaFoldDB" id="A0A6A5S5T1"/>
<protein>
    <submittedName>
        <fullName evidence="2">Uncharacterized protein</fullName>
    </submittedName>
</protein>
<dbReference type="Proteomes" id="UP000800038">
    <property type="component" value="Unassembled WGS sequence"/>
</dbReference>
<feature type="region of interest" description="Disordered" evidence="1">
    <location>
        <begin position="42"/>
        <end position="70"/>
    </location>
</feature>
<keyword evidence="3" id="KW-1185">Reference proteome</keyword>
<evidence type="ECO:0000313" key="2">
    <source>
        <dbReference type="EMBL" id="KAF1934844.1"/>
    </source>
</evidence>
<evidence type="ECO:0000256" key="1">
    <source>
        <dbReference type="SAM" id="MobiDB-lite"/>
    </source>
</evidence>